<evidence type="ECO:0000256" key="1">
    <source>
        <dbReference type="ARBA" id="ARBA00004167"/>
    </source>
</evidence>
<dbReference type="Pfam" id="PF13947">
    <property type="entry name" value="GUB_WAK_bind"/>
    <property type="match status" value="1"/>
</dbReference>
<dbReference type="GO" id="GO:0016301">
    <property type="term" value="F:kinase activity"/>
    <property type="evidence" value="ECO:0007669"/>
    <property type="project" value="UniProtKB-KW"/>
</dbReference>
<dbReference type="GO" id="GO:0016020">
    <property type="term" value="C:membrane"/>
    <property type="evidence" value="ECO:0007669"/>
    <property type="project" value="UniProtKB-SubCell"/>
</dbReference>
<comment type="subcellular location">
    <subcellularLocation>
        <location evidence="1">Membrane</location>
        <topology evidence="1">Single-pass membrane protein</topology>
    </subcellularLocation>
</comment>
<evidence type="ECO:0000256" key="3">
    <source>
        <dbReference type="SAM" id="SignalP"/>
    </source>
</evidence>
<feature type="chain" id="PRO_5015600065" evidence="3">
    <location>
        <begin position="21"/>
        <end position="165"/>
    </location>
</feature>
<name>A0A2U1NYL4_ARTAN</name>
<organism evidence="5 6">
    <name type="scientific">Artemisia annua</name>
    <name type="common">Sweet wormwood</name>
    <dbReference type="NCBI Taxonomy" id="35608"/>
    <lineage>
        <taxon>Eukaryota</taxon>
        <taxon>Viridiplantae</taxon>
        <taxon>Streptophyta</taxon>
        <taxon>Embryophyta</taxon>
        <taxon>Tracheophyta</taxon>
        <taxon>Spermatophyta</taxon>
        <taxon>Magnoliopsida</taxon>
        <taxon>eudicotyledons</taxon>
        <taxon>Gunneridae</taxon>
        <taxon>Pentapetalae</taxon>
        <taxon>asterids</taxon>
        <taxon>campanulids</taxon>
        <taxon>Asterales</taxon>
        <taxon>Asteraceae</taxon>
        <taxon>Asteroideae</taxon>
        <taxon>Anthemideae</taxon>
        <taxon>Artemisiinae</taxon>
        <taxon>Artemisia</taxon>
    </lineage>
</organism>
<dbReference type="STRING" id="35608.A0A2U1NYL4"/>
<keyword evidence="6" id="KW-1185">Reference proteome</keyword>
<comment type="caution">
    <text evidence="5">The sequence shown here is derived from an EMBL/GenBank/DDBJ whole genome shotgun (WGS) entry which is preliminary data.</text>
</comment>
<feature type="domain" description="Wall-associated receptor kinase galacturonan-binding" evidence="4">
    <location>
        <begin position="26"/>
        <end position="83"/>
    </location>
</feature>
<dbReference type="EMBL" id="PKPP01001964">
    <property type="protein sequence ID" value="PWA78591.1"/>
    <property type="molecule type" value="Genomic_DNA"/>
</dbReference>
<dbReference type="Proteomes" id="UP000245207">
    <property type="component" value="Unassembled WGS sequence"/>
</dbReference>
<keyword evidence="5" id="KW-0418">Kinase</keyword>
<dbReference type="AlphaFoldDB" id="A0A2U1NYL4"/>
<proteinExistence type="predicted"/>
<evidence type="ECO:0000313" key="6">
    <source>
        <dbReference type="Proteomes" id="UP000245207"/>
    </source>
</evidence>
<accession>A0A2U1NYL4</accession>
<reference evidence="5 6" key="1">
    <citation type="journal article" date="2018" name="Mol. Plant">
        <title>The genome of Artemisia annua provides insight into the evolution of Asteraceae family and artemisinin biosynthesis.</title>
        <authorList>
            <person name="Shen Q."/>
            <person name="Zhang L."/>
            <person name="Liao Z."/>
            <person name="Wang S."/>
            <person name="Yan T."/>
            <person name="Shi P."/>
            <person name="Liu M."/>
            <person name="Fu X."/>
            <person name="Pan Q."/>
            <person name="Wang Y."/>
            <person name="Lv Z."/>
            <person name="Lu X."/>
            <person name="Zhang F."/>
            <person name="Jiang W."/>
            <person name="Ma Y."/>
            <person name="Chen M."/>
            <person name="Hao X."/>
            <person name="Li L."/>
            <person name="Tang Y."/>
            <person name="Lv G."/>
            <person name="Zhou Y."/>
            <person name="Sun X."/>
            <person name="Brodelius P.E."/>
            <person name="Rose J.K.C."/>
            <person name="Tang K."/>
        </authorList>
    </citation>
    <scope>NUCLEOTIDE SEQUENCE [LARGE SCALE GENOMIC DNA]</scope>
    <source>
        <strain evidence="6">cv. Huhao1</strain>
        <tissue evidence="5">Leaf</tissue>
    </source>
</reference>
<evidence type="ECO:0000259" key="4">
    <source>
        <dbReference type="Pfam" id="PF13947"/>
    </source>
</evidence>
<evidence type="ECO:0000313" key="5">
    <source>
        <dbReference type="EMBL" id="PWA78591.1"/>
    </source>
</evidence>
<dbReference type="GO" id="GO:0030247">
    <property type="term" value="F:polysaccharide binding"/>
    <property type="evidence" value="ECO:0007669"/>
    <property type="project" value="InterPro"/>
</dbReference>
<evidence type="ECO:0000256" key="2">
    <source>
        <dbReference type="ARBA" id="ARBA00022729"/>
    </source>
</evidence>
<sequence length="165" mass="17859">MHLQTLLAIITVASLGSASAQNTSHCEYSCGNVTIVYPFGSGKGCYYSPDFLVTCNRSLDDPTAFYGNVVITNMSTSTSEMEVMMFVAHDCYDRFGNSINNNGPRLRLRSFRISTKNRFVAIGCDTFASITGKIGSDSGSTGCYSQCGSNSHITKDLARVWGVVK</sequence>
<keyword evidence="5" id="KW-0808">Transferase</keyword>
<dbReference type="InterPro" id="IPR025287">
    <property type="entry name" value="WAK_GUB"/>
</dbReference>
<dbReference type="OrthoDB" id="4062651at2759"/>
<gene>
    <name evidence="5" type="ORF">CTI12_AA212660</name>
</gene>
<feature type="signal peptide" evidence="3">
    <location>
        <begin position="1"/>
        <end position="20"/>
    </location>
</feature>
<keyword evidence="2 3" id="KW-0732">Signal</keyword>
<dbReference type="PANTHER" id="PTHR33491">
    <property type="entry name" value="OSJNBA0016N04.9 PROTEIN"/>
    <property type="match status" value="1"/>
</dbReference>
<protein>
    <submittedName>
        <fullName evidence="5">Serine/threonine-protein kinase, active site protein</fullName>
    </submittedName>
</protein>